<dbReference type="Gene3D" id="2.30.30.190">
    <property type="entry name" value="CAP Gly-rich-like domain"/>
    <property type="match status" value="1"/>
</dbReference>
<feature type="compositionally biased region" description="Low complexity" evidence="1">
    <location>
        <begin position="442"/>
        <end position="467"/>
    </location>
</feature>
<name>A0AAE1EKC5_PETCI</name>
<feature type="domain" description="CAP-Gly" evidence="2">
    <location>
        <begin position="211"/>
        <end position="253"/>
    </location>
</feature>
<dbReference type="AlphaFoldDB" id="A0AAE1EKC5"/>
<feature type="compositionally biased region" description="Polar residues" evidence="1">
    <location>
        <begin position="311"/>
        <end position="324"/>
    </location>
</feature>
<keyword evidence="4" id="KW-1185">Reference proteome</keyword>
<feature type="region of interest" description="Disordered" evidence="1">
    <location>
        <begin position="61"/>
        <end position="95"/>
    </location>
</feature>
<feature type="region of interest" description="Disordered" evidence="1">
    <location>
        <begin position="441"/>
        <end position="509"/>
    </location>
</feature>
<evidence type="ECO:0000313" key="3">
    <source>
        <dbReference type="EMBL" id="KAK3855462.1"/>
    </source>
</evidence>
<feature type="compositionally biased region" description="Basic and acidic residues" evidence="1">
    <location>
        <begin position="869"/>
        <end position="909"/>
    </location>
</feature>
<gene>
    <name evidence="3" type="ORF">Pcinc_038141</name>
</gene>
<feature type="compositionally biased region" description="Basic and acidic residues" evidence="1">
    <location>
        <begin position="744"/>
        <end position="767"/>
    </location>
</feature>
<proteinExistence type="predicted"/>
<dbReference type="SUPFAM" id="SSF74924">
    <property type="entry name" value="Cap-Gly domain"/>
    <property type="match status" value="1"/>
</dbReference>
<evidence type="ECO:0000313" key="4">
    <source>
        <dbReference type="Proteomes" id="UP001286313"/>
    </source>
</evidence>
<feature type="region of interest" description="Disordered" evidence="1">
    <location>
        <begin position="652"/>
        <end position="961"/>
    </location>
</feature>
<dbReference type="InterPro" id="IPR000938">
    <property type="entry name" value="CAP-Gly_domain"/>
</dbReference>
<feature type="region of interest" description="Disordered" evidence="1">
    <location>
        <begin position="1"/>
        <end position="45"/>
    </location>
</feature>
<feature type="compositionally biased region" description="Basic and acidic residues" evidence="1">
    <location>
        <begin position="672"/>
        <end position="688"/>
    </location>
</feature>
<dbReference type="InterPro" id="IPR036859">
    <property type="entry name" value="CAP-Gly_dom_sf"/>
</dbReference>
<feature type="region of interest" description="Disordered" evidence="1">
    <location>
        <begin position="280"/>
        <end position="371"/>
    </location>
</feature>
<protein>
    <recommendedName>
        <fullName evidence="2">CAP-Gly domain-containing protein</fullName>
    </recommendedName>
</protein>
<dbReference type="EMBL" id="JAWQEG010006207">
    <property type="protein sequence ID" value="KAK3855462.1"/>
    <property type="molecule type" value="Genomic_DNA"/>
</dbReference>
<evidence type="ECO:0000259" key="2">
    <source>
        <dbReference type="PROSITE" id="PS50245"/>
    </source>
</evidence>
<dbReference type="Pfam" id="PF01302">
    <property type="entry name" value="CAP_GLY"/>
    <property type="match status" value="1"/>
</dbReference>
<dbReference type="SMART" id="SM01052">
    <property type="entry name" value="CAP_GLY"/>
    <property type="match status" value="1"/>
</dbReference>
<accession>A0AAE1EKC5</accession>
<dbReference type="PROSITE" id="PS50245">
    <property type="entry name" value="CAP_GLY_2"/>
    <property type="match status" value="1"/>
</dbReference>
<sequence>MESPGESRIPTVRRSGLPRPTSGTSQQYHLTYTSPPFPLPQPYDTSREIIANPAHLQRAPYLQAGVRGPPVKAARISDGDAEGASRRNSQRQGSAGYLGYQYGSVWSEDDRPWGRDTHEGGIRGLKASTESAFSRQLARITRGSDEDLSDSCLTYRVLNPRACWEGPPPLHQITSAAAPPQELPSTAVSRDSVGKRVTVGGAEHGTLRYYGRTAFASGEWCGVELERPVGKNDGSVDGVIYFSCRPGHGIFAPAAKVALDPDYIHQYVAAHKSWNTDLMPSTTLTQEAPVRRRPSDASTATYTLEGRDGSLPTSPDSQQESPSSVRPRELGAGQGQSRRSEDRDEDLASLGSPEDATCDESSLGILTPDQMPDFTVTASASLGRSPSDEDVAALEDEVCEGGAEGGGATALVRWESDPSIAVVDEELFKQDVSAIIRELRTSAEVSSSSGSSPTRPHPSPETQQFQQDEQDLQEQQEKEDQQALIHQRQQEDATRAAAEAAAVEEEEEVRQVVAELRGAPMSVTGRRVAPLATRIVVGGVGGEVSEGETVWAGSAAAAAAAAAAMTTSAGSLDQGYQGDAECDPRSEGGTGTASSPTEDVRLFEGVIDVERLTGGDASLADDEGEPDPHNGVAARDRTARIIDGKLYHSHRELARPHDPSSEMDSSGFYSDLDPRERDPEDESGRTDLEPVQEALGMSANMHDSLLDHDHTLDDHSLQEALAEDQGGSVTVDEEEGSWASTLRPESKDATSSEAPEADHSPQQEVRPHTPSPPTTASCESPHSLKEAPPQDADPSKLTDSGIAVEEADDPNKTAPQPKPRTYDKPWLSRPPPPKKKEEIRRPLPPPPPMPKKNVQSKLKALLEAQEPLSEERRPRQPRKNRWDEVMNKIAEGQKEDKARPKVREVRSRLMEGVMTQAQMSPQAERIRQERRERRERRERQAAVAAVAARRASQASRLDRKR</sequence>
<dbReference type="Proteomes" id="UP001286313">
    <property type="component" value="Unassembled WGS sequence"/>
</dbReference>
<reference evidence="3" key="1">
    <citation type="submission" date="2023-10" db="EMBL/GenBank/DDBJ databases">
        <title>Genome assemblies of two species of porcelain crab, Petrolisthes cinctipes and Petrolisthes manimaculis (Anomura: Porcellanidae).</title>
        <authorList>
            <person name="Angst P."/>
        </authorList>
    </citation>
    <scope>NUCLEOTIDE SEQUENCE</scope>
    <source>
        <strain evidence="3">PB745_01</strain>
        <tissue evidence="3">Gill</tissue>
    </source>
</reference>
<organism evidence="3 4">
    <name type="scientific">Petrolisthes cinctipes</name>
    <name type="common">Flat porcelain crab</name>
    <dbReference type="NCBI Taxonomy" id="88211"/>
    <lineage>
        <taxon>Eukaryota</taxon>
        <taxon>Metazoa</taxon>
        <taxon>Ecdysozoa</taxon>
        <taxon>Arthropoda</taxon>
        <taxon>Crustacea</taxon>
        <taxon>Multicrustacea</taxon>
        <taxon>Malacostraca</taxon>
        <taxon>Eumalacostraca</taxon>
        <taxon>Eucarida</taxon>
        <taxon>Decapoda</taxon>
        <taxon>Pleocyemata</taxon>
        <taxon>Anomura</taxon>
        <taxon>Galatheoidea</taxon>
        <taxon>Porcellanidae</taxon>
        <taxon>Petrolisthes</taxon>
    </lineage>
</organism>
<dbReference type="PANTHER" id="PTHR18916">
    <property type="entry name" value="DYNACTIN 1-RELATED MICROTUBULE-BINDING"/>
    <property type="match status" value="1"/>
</dbReference>
<feature type="non-terminal residue" evidence="3">
    <location>
        <position position="1"/>
    </location>
</feature>
<comment type="caution">
    <text evidence="3">The sequence shown here is derived from an EMBL/GenBank/DDBJ whole genome shotgun (WGS) entry which is preliminary data.</text>
</comment>
<dbReference type="PROSITE" id="PS00845">
    <property type="entry name" value="CAP_GLY_1"/>
    <property type="match status" value="1"/>
</dbReference>
<feature type="compositionally biased region" description="Low complexity" evidence="1">
    <location>
        <begin position="941"/>
        <end position="955"/>
    </location>
</feature>
<feature type="compositionally biased region" description="Basic and acidic residues" evidence="1">
    <location>
        <begin position="924"/>
        <end position="940"/>
    </location>
</feature>
<evidence type="ECO:0000256" key="1">
    <source>
        <dbReference type="SAM" id="MobiDB-lite"/>
    </source>
</evidence>
<feature type="region of interest" description="Disordered" evidence="1">
    <location>
        <begin position="571"/>
        <end position="600"/>
    </location>
</feature>
<feature type="region of interest" description="Disordered" evidence="1">
    <location>
        <begin position="616"/>
        <end position="638"/>
    </location>
</feature>
<feature type="compositionally biased region" description="Basic and acidic residues" evidence="1">
    <location>
        <begin position="704"/>
        <end position="717"/>
    </location>
</feature>
<feature type="compositionally biased region" description="Polar residues" evidence="1">
    <location>
        <begin position="21"/>
        <end position="34"/>
    </location>
</feature>